<name>A0AAV7X4C0_9NEOP</name>
<evidence type="ECO:0000256" key="1">
    <source>
        <dbReference type="SAM" id="MobiDB-lite"/>
    </source>
</evidence>
<feature type="region of interest" description="Disordered" evidence="1">
    <location>
        <begin position="16"/>
        <end position="78"/>
    </location>
</feature>
<feature type="compositionally biased region" description="Basic residues" evidence="1">
    <location>
        <begin position="330"/>
        <end position="352"/>
    </location>
</feature>
<feature type="region of interest" description="Disordered" evidence="1">
    <location>
        <begin position="99"/>
        <end position="135"/>
    </location>
</feature>
<reference evidence="2" key="1">
    <citation type="submission" date="2022-12" db="EMBL/GenBank/DDBJ databases">
        <title>Chromosome-level genome assembly of the bean flower thrips Megalurothrips usitatus.</title>
        <authorList>
            <person name="Ma L."/>
            <person name="Liu Q."/>
            <person name="Li H."/>
            <person name="Cai W."/>
        </authorList>
    </citation>
    <scope>NUCLEOTIDE SEQUENCE</scope>
    <source>
        <strain evidence="2">Cailab_2022a</strain>
    </source>
</reference>
<sequence length="409" mass="45292">MDRREERVAQAVQRLLRARQGAERAGQGHLAPGRGAHQQPGGQGREPGRRPGHAPARRPRRVVADGRPGGLLPARPQALAVREPRLPAALRLVVAPDHRAQVRRRQPHLGGERSSDGDVREARGGGGRVAGGGRRPADLRRRRLLAVHPAGAGLLPLRYLHARRRRRHPVPVHLPAAAERLREGGPGRRQRHAHLPLPHLLHAQPARAQQRDAVHRCLLLREPLHGVPVAGGGRRGAQHVAAAACRRPPLGRQELPDRPLRPLPHAQQLHRADDGRGPRALLVGPVGGAARRDARLHGRRRRGLRRRPRRLAAHRQQARQPQPGLAAAGGRRRPRAPHRLRPGLRHHGHRLPRLAPLPSPPSPPTHTHTQKDCVPAQQEKWTPSEKNAHFPHAAFTVRDSVIYFILHRK</sequence>
<dbReference type="AlphaFoldDB" id="A0AAV7X4C0"/>
<proteinExistence type="predicted"/>
<feature type="compositionally biased region" description="Basic residues" evidence="1">
    <location>
        <begin position="297"/>
        <end position="317"/>
    </location>
</feature>
<evidence type="ECO:0000313" key="2">
    <source>
        <dbReference type="EMBL" id="KAJ1519346.1"/>
    </source>
</evidence>
<feature type="compositionally biased region" description="Basic residues" evidence="1">
    <location>
        <begin position="50"/>
        <end position="61"/>
    </location>
</feature>
<feature type="compositionally biased region" description="Pro residues" evidence="1">
    <location>
        <begin position="355"/>
        <end position="364"/>
    </location>
</feature>
<evidence type="ECO:0000313" key="3">
    <source>
        <dbReference type="Proteomes" id="UP001075354"/>
    </source>
</evidence>
<dbReference type="Proteomes" id="UP001075354">
    <property type="component" value="Chromosome 16"/>
</dbReference>
<feature type="region of interest" description="Disordered" evidence="1">
    <location>
        <begin position="268"/>
        <end position="384"/>
    </location>
</feature>
<organism evidence="2 3">
    <name type="scientific">Megalurothrips usitatus</name>
    <name type="common">bean blossom thrips</name>
    <dbReference type="NCBI Taxonomy" id="439358"/>
    <lineage>
        <taxon>Eukaryota</taxon>
        <taxon>Metazoa</taxon>
        <taxon>Ecdysozoa</taxon>
        <taxon>Arthropoda</taxon>
        <taxon>Hexapoda</taxon>
        <taxon>Insecta</taxon>
        <taxon>Pterygota</taxon>
        <taxon>Neoptera</taxon>
        <taxon>Paraneoptera</taxon>
        <taxon>Thysanoptera</taxon>
        <taxon>Terebrantia</taxon>
        <taxon>Thripoidea</taxon>
        <taxon>Thripidae</taxon>
        <taxon>Megalurothrips</taxon>
    </lineage>
</organism>
<keyword evidence="3" id="KW-1185">Reference proteome</keyword>
<protein>
    <submittedName>
        <fullName evidence="2">Uncharacterized protein</fullName>
    </submittedName>
</protein>
<feature type="compositionally biased region" description="Basic and acidic residues" evidence="1">
    <location>
        <begin position="110"/>
        <end position="123"/>
    </location>
</feature>
<feature type="compositionally biased region" description="Gly residues" evidence="1">
    <location>
        <begin position="124"/>
        <end position="134"/>
    </location>
</feature>
<comment type="caution">
    <text evidence="2">The sequence shown here is derived from an EMBL/GenBank/DDBJ whole genome shotgun (WGS) entry which is preliminary data.</text>
</comment>
<dbReference type="EMBL" id="JAPTSV010000016">
    <property type="protein sequence ID" value="KAJ1519346.1"/>
    <property type="molecule type" value="Genomic_DNA"/>
</dbReference>
<accession>A0AAV7X4C0</accession>
<gene>
    <name evidence="2" type="ORF">ONE63_004643</name>
</gene>
<feature type="compositionally biased region" description="Low complexity" evidence="1">
    <location>
        <begin position="318"/>
        <end position="329"/>
    </location>
</feature>